<dbReference type="SMART" id="SM01005">
    <property type="entry name" value="Ala_racemase_C"/>
    <property type="match status" value="1"/>
</dbReference>
<evidence type="ECO:0000256" key="2">
    <source>
        <dbReference type="ARBA" id="ARBA00022898"/>
    </source>
</evidence>
<dbReference type="InterPro" id="IPR001608">
    <property type="entry name" value="Ala_racemase_N"/>
</dbReference>
<feature type="active site" description="Proton acceptor; specific for D-alanine" evidence="4">
    <location>
        <position position="44"/>
    </location>
</feature>
<dbReference type="InterPro" id="IPR029066">
    <property type="entry name" value="PLP-binding_barrel"/>
</dbReference>
<dbReference type="GO" id="GO:0008784">
    <property type="term" value="F:alanine racemase activity"/>
    <property type="evidence" value="ECO:0007669"/>
    <property type="project" value="UniProtKB-EC"/>
</dbReference>
<dbReference type="InterPro" id="IPR011079">
    <property type="entry name" value="Ala_racemase_C"/>
</dbReference>
<evidence type="ECO:0000259" key="5">
    <source>
        <dbReference type="SMART" id="SM01005"/>
    </source>
</evidence>
<keyword evidence="2 4" id="KW-0663">Pyridoxal phosphate</keyword>
<keyword evidence="7" id="KW-1185">Reference proteome</keyword>
<dbReference type="RefSeq" id="WP_347287000.1">
    <property type="nucleotide sequence ID" value="NZ_JAUZQE010000015.1"/>
</dbReference>
<dbReference type="PANTHER" id="PTHR30511">
    <property type="entry name" value="ALANINE RACEMASE"/>
    <property type="match status" value="1"/>
</dbReference>
<evidence type="ECO:0000313" key="7">
    <source>
        <dbReference type="Proteomes" id="UP001232156"/>
    </source>
</evidence>
<dbReference type="Proteomes" id="UP001232156">
    <property type="component" value="Unassembled WGS sequence"/>
</dbReference>
<feature type="modified residue" description="N6-(pyridoxal phosphate)lysine" evidence="4">
    <location>
        <position position="44"/>
    </location>
</feature>
<dbReference type="EMBL" id="JAUZQE010000015">
    <property type="protein sequence ID" value="MDR4125963.1"/>
    <property type="molecule type" value="Genomic_DNA"/>
</dbReference>
<reference evidence="6 7" key="1">
    <citation type="submission" date="2023-08" db="EMBL/GenBank/DDBJ databases">
        <title>Alcaligenaceae gen. nov., a novel taxon isolated from the sludge of Yixing Pesticide Factory.</title>
        <authorList>
            <person name="Ruan L."/>
        </authorList>
    </citation>
    <scope>NUCLEOTIDE SEQUENCE [LARGE SCALE GENOMIC DNA]</scope>
    <source>
        <strain evidence="6 7">LG-2</strain>
    </source>
</reference>
<feature type="binding site" evidence="4">
    <location>
        <position position="319"/>
    </location>
    <ligand>
        <name>substrate</name>
    </ligand>
</feature>
<comment type="function">
    <text evidence="4">Catalyzes the interconversion of L-alanine and D-alanine. May also act on other amino acids.</text>
</comment>
<keyword evidence="3 4" id="KW-0413">Isomerase</keyword>
<dbReference type="EC" id="5.1.1.1" evidence="4"/>
<evidence type="ECO:0000313" key="6">
    <source>
        <dbReference type="EMBL" id="MDR4125963.1"/>
    </source>
</evidence>
<protein>
    <recommendedName>
        <fullName evidence="4">Alanine racemase</fullName>
        <ecNumber evidence="4">5.1.1.1</ecNumber>
    </recommendedName>
</protein>
<dbReference type="HAMAP" id="MF_01201">
    <property type="entry name" value="Ala_racemase"/>
    <property type="match status" value="1"/>
</dbReference>
<gene>
    <name evidence="6" type="primary">alr</name>
    <name evidence="6" type="ORF">Q8947_08195</name>
</gene>
<name>A0ABU1D6I0_9BURK</name>
<dbReference type="InterPro" id="IPR000821">
    <property type="entry name" value="Ala_racemase"/>
</dbReference>
<dbReference type="SUPFAM" id="SSF50621">
    <property type="entry name" value="Alanine racemase C-terminal domain-like"/>
    <property type="match status" value="1"/>
</dbReference>
<comment type="pathway">
    <text evidence="4">Amino-acid biosynthesis; D-alanine biosynthesis; D-alanine from L-alanine: step 1/1.</text>
</comment>
<feature type="binding site" evidence="4">
    <location>
        <position position="139"/>
    </location>
    <ligand>
        <name>substrate</name>
    </ligand>
</feature>
<dbReference type="NCBIfam" id="TIGR00492">
    <property type="entry name" value="alr"/>
    <property type="match status" value="1"/>
</dbReference>
<dbReference type="PROSITE" id="PS00395">
    <property type="entry name" value="ALANINE_RACEMASE"/>
    <property type="match status" value="1"/>
</dbReference>
<feature type="domain" description="Alanine racemase C-terminal" evidence="5">
    <location>
        <begin position="250"/>
        <end position="375"/>
    </location>
</feature>
<dbReference type="PANTHER" id="PTHR30511:SF0">
    <property type="entry name" value="ALANINE RACEMASE, CATABOLIC-RELATED"/>
    <property type="match status" value="1"/>
</dbReference>
<dbReference type="SUPFAM" id="SSF51419">
    <property type="entry name" value="PLP-binding barrel"/>
    <property type="match status" value="1"/>
</dbReference>
<comment type="catalytic activity">
    <reaction evidence="4">
        <text>L-alanine = D-alanine</text>
        <dbReference type="Rhea" id="RHEA:20249"/>
        <dbReference type="ChEBI" id="CHEBI:57416"/>
        <dbReference type="ChEBI" id="CHEBI:57972"/>
        <dbReference type="EC" id="5.1.1.1"/>
    </reaction>
</comment>
<sequence length="395" mass="41676">MPRPIMATISVGAMQHNLQRVASSLHEQARGLGREAPRVWAVIKANAYGHGLAQGIAGFAAADGLAMLDLAEAVACREAGWQRPIMLLEGWFEPQDISVVDTYGLTVSVHGEDQLRMLEHARVARPIHVNLKINTGMNRLGFAPHAAQAAWQRLVALQRRGVVGELGSMMHFSRADDDPAVTRDQLAVFKSLAGSMPGFVSVCNSAATLTPALWAQLPPERTQWVRPGICLYGASPFADRSAADLGLRPVMTLSARIIAVQQCLPGASVGYGHLYTAEHPTRVGIVACGYADGYPRHAGTGTPVTVAGRATRLLGRVSMDMLAVDLTPIPEATVGSPVVLWGEGGPSVDAVAQAAGTVGYELLCALAQRVPRRIEPPASPLTGAVTGMNALAGES</sequence>
<dbReference type="InterPro" id="IPR020622">
    <property type="entry name" value="Ala_racemase_pyridoxalP-BS"/>
</dbReference>
<dbReference type="CDD" id="cd06827">
    <property type="entry name" value="PLPDE_III_AR_proteobact"/>
    <property type="match status" value="1"/>
</dbReference>
<evidence type="ECO:0000256" key="3">
    <source>
        <dbReference type="ARBA" id="ARBA00023235"/>
    </source>
</evidence>
<dbReference type="Gene3D" id="3.20.20.10">
    <property type="entry name" value="Alanine racemase"/>
    <property type="match status" value="1"/>
</dbReference>
<dbReference type="Gene3D" id="2.40.37.10">
    <property type="entry name" value="Lyase, Ornithine Decarboxylase, Chain A, domain 1"/>
    <property type="match status" value="1"/>
</dbReference>
<comment type="similarity">
    <text evidence="4">Belongs to the alanine racemase family.</text>
</comment>
<organism evidence="6 7">
    <name type="scientific">Yanghanlia caeni</name>
    <dbReference type="NCBI Taxonomy" id="3064283"/>
    <lineage>
        <taxon>Bacteria</taxon>
        <taxon>Pseudomonadati</taxon>
        <taxon>Pseudomonadota</taxon>
        <taxon>Betaproteobacteria</taxon>
        <taxon>Burkholderiales</taxon>
        <taxon>Alcaligenaceae</taxon>
        <taxon>Yanghanlia</taxon>
    </lineage>
</organism>
<feature type="active site" description="Proton acceptor; specific for L-alanine" evidence="4">
    <location>
        <position position="271"/>
    </location>
</feature>
<evidence type="ECO:0000256" key="4">
    <source>
        <dbReference type="HAMAP-Rule" id="MF_01201"/>
    </source>
</evidence>
<dbReference type="InterPro" id="IPR009006">
    <property type="entry name" value="Ala_racemase/Decarboxylase_C"/>
</dbReference>
<dbReference type="PRINTS" id="PR00992">
    <property type="entry name" value="ALARACEMASE"/>
</dbReference>
<comment type="cofactor">
    <cofactor evidence="1 4">
        <name>pyridoxal 5'-phosphate</name>
        <dbReference type="ChEBI" id="CHEBI:597326"/>
    </cofactor>
</comment>
<proteinExistence type="inferred from homology"/>
<accession>A0ABU1D6I0</accession>
<evidence type="ECO:0000256" key="1">
    <source>
        <dbReference type="ARBA" id="ARBA00001933"/>
    </source>
</evidence>
<dbReference type="Pfam" id="PF00842">
    <property type="entry name" value="Ala_racemase_C"/>
    <property type="match status" value="1"/>
</dbReference>
<comment type="caution">
    <text evidence="6">The sequence shown here is derived from an EMBL/GenBank/DDBJ whole genome shotgun (WGS) entry which is preliminary data.</text>
</comment>
<dbReference type="Pfam" id="PF01168">
    <property type="entry name" value="Ala_racemase_N"/>
    <property type="match status" value="1"/>
</dbReference>